<dbReference type="Proteomes" id="UP001208570">
    <property type="component" value="Unassembled WGS sequence"/>
</dbReference>
<feature type="compositionally biased region" description="Low complexity" evidence="1">
    <location>
        <begin position="29"/>
        <end position="40"/>
    </location>
</feature>
<feature type="compositionally biased region" description="Polar residues" evidence="1">
    <location>
        <begin position="440"/>
        <end position="449"/>
    </location>
</feature>
<evidence type="ECO:0000256" key="1">
    <source>
        <dbReference type="SAM" id="MobiDB-lite"/>
    </source>
</evidence>
<feature type="region of interest" description="Disordered" evidence="1">
    <location>
        <begin position="118"/>
        <end position="298"/>
    </location>
</feature>
<dbReference type="EMBL" id="JAODUP010000377">
    <property type="protein sequence ID" value="KAK2151052.1"/>
    <property type="molecule type" value="Genomic_DNA"/>
</dbReference>
<feature type="compositionally biased region" description="Low complexity" evidence="1">
    <location>
        <begin position="450"/>
        <end position="473"/>
    </location>
</feature>
<proteinExistence type="predicted"/>
<reference evidence="2" key="1">
    <citation type="journal article" date="2023" name="Mol. Biol. Evol.">
        <title>Third-Generation Sequencing Reveals the Adaptive Role of the Epigenome in Three Deep-Sea Polychaetes.</title>
        <authorList>
            <person name="Perez M."/>
            <person name="Aroh O."/>
            <person name="Sun Y."/>
            <person name="Lan Y."/>
            <person name="Juniper S.K."/>
            <person name="Young C.R."/>
            <person name="Angers B."/>
            <person name="Qian P.Y."/>
        </authorList>
    </citation>
    <scope>NUCLEOTIDE SEQUENCE</scope>
    <source>
        <strain evidence="2">P08H-3</strain>
    </source>
</reference>
<feature type="compositionally biased region" description="Basic and acidic residues" evidence="1">
    <location>
        <begin position="79"/>
        <end position="98"/>
    </location>
</feature>
<feature type="compositionally biased region" description="Polar residues" evidence="1">
    <location>
        <begin position="118"/>
        <end position="127"/>
    </location>
</feature>
<evidence type="ECO:0000313" key="2">
    <source>
        <dbReference type="EMBL" id="KAK2151052.1"/>
    </source>
</evidence>
<gene>
    <name evidence="2" type="ORF">LSH36_377g01050</name>
</gene>
<feature type="compositionally biased region" description="Low complexity" evidence="1">
    <location>
        <begin position="425"/>
        <end position="437"/>
    </location>
</feature>
<feature type="compositionally biased region" description="Polar residues" evidence="1">
    <location>
        <begin position="388"/>
        <end position="419"/>
    </location>
</feature>
<feature type="compositionally biased region" description="Polar residues" evidence="1">
    <location>
        <begin position="213"/>
        <end position="231"/>
    </location>
</feature>
<feature type="compositionally biased region" description="Polar residues" evidence="1">
    <location>
        <begin position="41"/>
        <end position="57"/>
    </location>
</feature>
<feature type="region of interest" description="Disordered" evidence="1">
    <location>
        <begin position="316"/>
        <end position="480"/>
    </location>
</feature>
<protein>
    <submittedName>
        <fullName evidence="2">Uncharacterized protein</fullName>
    </submittedName>
</protein>
<comment type="caution">
    <text evidence="2">The sequence shown here is derived from an EMBL/GenBank/DDBJ whole genome shotgun (WGS) entry which is preliminary data.</text>
</comment>
<keyword evidence="3" id="KW-1185">Reference proteome</keyword>
<name>A0AAD9JDY4_9ANNE</name>
<organism evidence="2 3">
    <name type="scientific">Paralvinella palmiformis</name>
    <dbReference type="NCBI Taxonomy" id="53620"/>
    <lineage>
        <taxon>Eukaryota</taxon>
        <taxon>Metazoa</taxon>
        <taxon>Spiralia</taxon>
        <taxon>Lophotrochozoa</taxon>
        <taxon>Annelida</taxon>
        <taxon>Polychaeta</taxon>
        <taxon>Sedentaria</taxon>
        <taxon>Canalipalpata</taxon>
        <taxon>Terebellida</taxon>
        <taxon>Terebelliformia</taxon>
        <taxon>Alvinellidae</taxon>
        <taxon>Paralvinella</taxon>
    </lineage>
</organism>
<dbReference type="AlphaFoldDB" id="A0AAD9JDY4"/>
<accession>A0AAD9JDY4</accession>
<evidence type="ECO:0000313" key="3">
    <source>
        <dbReference type="Proteomes" id="UP001208570"/>
    </source>
</evidence>
<sequence>MADPANRPPAVSWRCSQQGSGFGTDIKDSSGITSTTKSSSNLSINLDPTVSQISQNQKRVGRVEKIRKRIKRSRKRTKSKEQSSKQENKVTTKTDKGSCRSLQSCDPKELLKVTTITSSRQEIQLIQTDPHPEERILSAPVTKKPRKRTASSASCSSLAQAHSPAEPNPELTSSKRFLRSSSRSSIAKVPTYYPETKIKSKSNSGSKIKATEPSEQAESIGSSNSGHNLTPSIVADVGKNKDSKPSGSGLSKKKRKSDTSGASSVGGNTDSPKSPPRKRTRSKDSTQRVPRKKKYSLLAGLVSSTVDSVCVAAGIDSSVLQDSGKPGPSKKGSKAKKPKEDKSFKLEKSKGSAKSSHLKGRNKTTGSCASRSGRRSSAVSASKRSGAPLQSSGLTACQSTNSSSSGLLPTPGVPSTSAMASGREPPANQASASQAPNHGLSMSETTENSTAGAMAAGGASPGATALPPGTSESTDSEDSDVGRLQALLEAKGLPSHLFGALAPRMHQLLHRSMSGGTKVAQPIQPTMWTRVAVKHQSSSSDSVAATFLMNSGCFSH</sequence>
<feature type="region of interest" description="Disordered" evidence="1">
    <location>
        <begin position="1"/>
        <end position="104"/>
    </location>
</feature>
<feature type="compositionally biased region" description="Low complexity" evidence="1">
    <location>
        <begin position="150"/>
        <end position="163"/>
    </location>
</feature>
<feature type="compositionally biased region" description="Polar residues" evidence="1">
    <location>
        <begin position="259"/>
        <end position="272"/>
    </location>
</feature>
<feature type="compositionally biased region" description="Basic residues" evidence="1">
    <location>
        <begin position="65"/>
        <end position="78"/>
    </location>
</feature>
<feature type="compositionally biased region" description="Basic and acidic residues" evidence="1">
    <location>
        <begin position="338"/>
        <end position="350"/>
    </location>
</feature>
<feature type="compositionally biased region" description="Low complexity" evidence="1">
    <location>
        <begin position="366"/>
        <end position="387"/>
    </location>
</feature>